<reference evidence="1 2" key="1">
    <citation type="journal article" date="2016" name="Genome Announc.">
        <title>Draft Genome Sequence of the Thermotolerant Cyanobacterium Desertifilum sp. IPPAS B-1220.</title>
        <authorList>
            <person name="Mironov K.S."/>
            <person name="Sinetova M.A."/>
            <person name="Bolatkhan K."/>
            <person name="Zayadan B.K."/>
            <person name="Ustinova V.V."/>
            <person name="Kupriyanova E.V."/>
            <person name="Skrypnik A.N."/>
            <person name="Gogoleva N.E."/>
            <person name="Gogolev Y.V."/>
            <person name="Los D.A."/>
        </authorList>
    </citation>
    <scope>NUCLEOTIDE SEQUENCE [LARGE SCALE GENOMIC DNA]</scope>
    <source>
        <strain evidence="1 2">IPPAS B-1220</strain>
    </source>
</reference>
<accession>A0ACD5H0A1</accession>
<organism evidence="1 2">
    <name type="scientific">Desertifilum tharense IPPAS B-1220</name>
    <dbReference type="NCBI Taxonomy" id="1781255"/>
    <lineage>
        <taxon>Bacteria</taxon>
        <taxon>Bacillati</taxon>
        <taxon>Cyanobacteriota</taxon>
        <taxon>Cyanophyceae</taxon>
        <taxon>Desertifilales</taxon>
        <taxon>Desertifilaceae</taxon>
        <taxon>Desertifilum</taxon>
    </lineage>
</organism>
<evidence type="ECO:0000313" key="2">
    <source>
        <dbReference type="Proteomes" id="UP000095472"/>
    </source>
</evidence>
<gene>
    <name evidence="1" type="ORF">BH720_011600</name>
</gene>
<proteinExistence type="predicted"/>
<dbReference type="EMBL" id="CP182909">
    <property type="protein sequence ID" value="XPM66041.1"/>
    <property type="molecule type" value="Genomic_DNA"/>
</dbReference>
<dbReference type="Proteomes" id="UP000095472">
    <property type="component" value="Chromosome"/>
</dbReference>
<sequence>MSAEEGSWELGVGGWGRRELGEEGSWELGVRGWGRRELGEEGSWELRLTDFQTLYATHHTVTHQVNATALSTLLRTKNRATALFPPPPHLPIPPSSSPLGTPLLGVQATELGTLHSLPPSPHPPISPSPHPPISPSPHPPIPPSPHPHSAHRYAEASYSTLHSALKIKYMTIPPSTLKT</sequence>
<name>A0ACD5H0A1_9CYAN</name>
<evidence type="ECO:0000313" key="1">
    <source>
        <dbReference type="EMBL" id="XPM66041.1"/>
    </source>
</evidence>
<keyword evidence="2" id="KW-1185">Reference proteome</keyword>
<protein>
    <submittedName>
        <fullName evidence="1">Uncharacterized protein</fullName>
    </submittedName>
</protein>